<dbReference type="InterPro" id="IPR009387">
    <property type="entry name" value="HigB-2"/>
</dbReference>
<dbReference type="Proteomes" id="UP000255129">
    <property type="component" value="Unassembled WGS sequence"/>
</dbReference>
<dbReference type="EMBL" id="UGUA01000002">
    <property type="protein sequence ID" value="SUC35135.1"/>
    <property type="molecule type" value="Genomic_DNA"/>
</dbReference>
<dbReference type="AlphaFoldDB" id="A0A379G2I1"/>
<proteinExistence type="predicted"/>
<organism evidence="1 2">
    <name type="scientific">Providencia rustigianii</name>
    <dbReference type="NCBI Taxonomy" id="158850"/>
    <lineage>
        <taxon>Bacteria</taxon>
        <taxon>Pseudomonadati</taxon>
        <taxon>Pseudomonadota</taxon>
        <taxon>Gammaproteobacteria</taxon>
        <taxon>Enterobacterales</taxon>
        <taxon>Morganellaceae</taxon>
        <taxon>Providencia</taxon>
    </lineage>
</organism>
<evidence type="ECO:0000313" key="1">
    <source>
        <dbReference type="EMBL" id="SUC35135.1"/>
    </source>
</evidence>
<dbReference type="Pfam" id="PF06296">
    <property type="entry name" value="RelE"/>
    <property type="match status" value="1"/>
</dbReference>
<reference evidence="1 2" key="1">
    <citation type="submission" date="2018-06" db="EMBL/GenBank/DDBJ databases">
        <authorList>
            <consortium name="Pathogen Informatics"/>
            <person name="Doyle S."/>
        </authorList>
    </citation>
    <scope>NUCLEOTIDE SEQUENCE [LARGE SCALE GENOMIC DNA]</scope>
    <source>
        <strain evidence="1 2">NCTC12026</strain>
    </source>
</reference>
<sequence length="128" mass="14424">MAIYKTKIFKSKLKKLELDEIDVLLAAKQVLSGCYEADLGGGVIKKRLAIQGFGKRAGIRTIIFYKQGSHLFFADGWSKSRLASKGRKEIEDDDLESYKDIARILLNSDPMKIAHMLKTGYLIEVENV</sequence>
<dbReference type="OrthoDB" id="8607264at2"/>
<dbReference type="PIRSF" id="PIRSF018634">
    <property type="entry name" value="UCP018634"/>
    <property type="match status" value="1"/>
</dbReference>
<gene>
    <name evidence="1" type="ORF">NCTC12026_01518</name>
</gene>
<evidence type="ECO:0000313" key="2">
    <source>
        <dbReference type="Proteomes" id="UP000255129"/>
    </source>
</evidence>
<accession>A0A379G2I1</accession>
<dbReference type="RefSeq" id="WP_006813434.1">
    <property type="nucleotide sequence ID" value="NZ_CABLCG010000080.1"/>
</dbReference>
<name>A0A379G2I1_9GAMM</name>
<protein>
    <submittedName>
        <fullName evidence="1">Uncharacterized protein conserved in bacteria</fullName>
    </submittedName>
</protein>